<dbReference type="InterPro" id="IPR004342">
    <property type="entry name" value="EXS_C"/>
</dbReference>
<sequence length="793" mass="92689">MVEFSKHLRTNLVPEWRDAYCNYKELKKDVTRVKNQRISGGQPLLQRGYSLKDRIAASRKQSFIKVNRKPNGDNLPTVETEILIPGSHVANDARFFENLDRELNKVNEFYLVKESEFRKHAEILDMQIQTLFELKIEEENQGFQVTMFDKSIPWLRDTESDPTEKRPIFNRQRSIEYMDAVVSQHNDVLFNTISNRRGMTKSLQDPEDQLADIDEVEKYSSPDYILNAAAEEEEKEPTFNSQPSIRSRRRHKLVIQALPELRTHEDRLETCRTAKMILEGEGGSSVEARIQDSERMLRDAFIEFYRGLTLLKDYSHLNQRTFSKILKKYDKATQRNVRRIYMEEVDASHFTTSEKVPFLLNWVESIFADFFVEGDRERARDCLKPRRTKSPHRITFFLGLFTGCSLALVVAYVAVLHVLTASLTPEQRKSYFRVYIRSVFPVFSMTALLLLHVYMYGFNVLWWTRTRINYAFIFEFAPGTELSYRKVLLVTTGLTALFLMGNIGHLAATLYDSPYSDFIPLALLLILVLILFFPFDYIYRSSRIFFLKTLARAVTAPFFRVKLADFFLGDQLCSQVPVMRNIEYAMCYYVGGWFLTRDGEKCTNNQNYLLGYYLISVLPYWCRLMQCLRRAVDEGGVAHLANAAKYTSAMIAVVTKIFYGRDASTLWLIAYISSSTIATVFQAYWDIVVDWGLLDRHSRNRWLRDKLILEDKNYVYYISMVINVIFRLAWVLSITRFHFGGLDPHFSDIILAALEIIRRGIWNFYRLENEHLNNVGQFRATKTVPLPFEHDKM</sequence>
<evidence type="ECO:0000256" key="5">
    <source>
        <dbReference type="ARBA" id="ARBA00023136"/>
    </source>
</evidence>
<dbReference type="EMBL" id="JBJQOH010000003">
    <property type="protein sequence ID" value="KAL3694663.1"/>
    <property type="molecule type" value="Genomic_DNA"/>
</dbReference>
<evidence type="ECO:0000256" key="2">
    <source>
        <dbReference type="ARBA" id="ARBA00009665"/>
    </source>
</evidence>
<evidence type="ECO:0000256" key="6">
    <source>
        <dbReference type="SAM" id="Phobius"/>
    </source>
</evidence>
<feature type="transmembrane region" description="Helical" evidence="6">
    <location>
        <begin position="666"/>
        <end position="685"/>
    </location>
</feature>
<evidence type="ECO:0008006" key="11">
    <source>
        <dbReference type="Google" id="ProtNLM"/>
    </source>
</evidence>
<keyword evidence="4 6" id="KW-1133">Transmembrane helix</keyword>
<dbReference type="Pfam" id="PF03105">
    <property type="entry name" value="SPX"/>
    <property type="match status" value="1"/>
</dbReference>
<dbReference type="GO" id="GO:0016020">
    <property type="term" value="C:membrane"/>
    <property type="evidence" value="ECO:0007669"/>
    <property type="project" value="UniProtKB-SubCell"/>
</dbReference>
<gene>
    <name evidence="9" type="ORF">R1sor_008314</name>
</gene>
<feature type="domain" description="EXS" evidence="7">
    <location>
        <begin position="603"/>
        <end position="793"/>
    </location>
</feature>
<proteinExistence type="inferred from homology"/>
<keyword evidence="3 6" id="KW-0812">Transmembrane</keyword>
<dbReference type="PROSITE" id="PS51382">
    <property type="entry name" value="SPX"/>
    <property type="match status" value="1"/>
</dbReference>
<name>A0ABD3HT74_9MARC</name>
<accession>A0ABD3HT74</accession>
<dbReference type="InterPro" id="IPR004331">
    <property type="entry name" value="SPX_dom"/>
</dbReference>
<reference evidence="9 10" key="1">
    <citation type="submission" date="2024-09" db="EMBL/GenBank/DDBJ databases">
        <title>Chromosome-scale assembly of Riccia sorocarpa.</title>
        <authorList>
            <person name="Paukszto L."/>
        </authorList>
    </citation>
    <scope>NUCLEOTIDE SEQUENCE [LARGE SCALE GENOMIC DNA]</scope>
    <source>
        <strain evidence="9">LP-2024</strain>
        <tissue evidence="9">Aerial parts of the thallus</tissue>
    </source>
</reference>
<comment type="subcellular location">
    <subcellularLocation>
        <location evidence="1">Membrane</location>
        <topology evidence="1">Multi-pass membrane protein</topology>
    </subcellularLocation>
</comment>
<dbReference type="AlphaFoldDB" id="A0ABD3HT74"/>
<organism evidence="9 10">
    <name type="scientific">Riccia sorocarpa</name>
    <dbReference type="NCBI Taxonomy" id="122646"/>
    <lineage>
        <taxon>Eukaryota</taxon>
        <taxon>Viridiplantae</taxon>
        <taxon>Streptophyta</taxon>
        <taxon>Embryophyta</taxon>
        <taxon>Marchantiophyta</taxon>
        <taxon>Marchantiopsida</taxon>
        <taxon>Marchantiidae</taxon>
        <taxon>Marchantiales</taxon>
        <taxon>Ricciaceae</taxon>
        <taxon>Riccia</taxon>
    </lineage>
</organism>
<evidence type="ECO:0000313" key="10">
    <source>
        <dbReference type="Proteomes" id="UP001633002"/>
    </source>
</evidence>
<dbReference type="Pfam" id="PF03124">
    <property type="entry name" value="EXS"/>
    <property type="match status" value="1"/>
</dbReference>
<dbReference type="PANTHER" id="PTHR10783:SF103">
    <property type="entry name" value="SOLUTE CARRIER FAMILY 53 MEMBER 1"/>
    <property type="match status" value="1"/>
</dbReference>
<feature type="transmembrane region" description="Helical" evidence="6">
    <location>
        <begin position="714"/>
        <end position="732"/>
    </location>
</feature>
<keyword evidence="10" id="KW-1185">Reference proteome</keyword>
<evidence type="ECO:0000259" key="7">
    <source>
        <dbReference type="PROSITE" id="PS51380"/>
    </source>
</evidence>
<feature type="transmembrane region" description="Helical" evidence="6">
    <location>
        <begin position="484"/>
        <end position="506"/>
    </location>
</feature>
<evidence type="ECO:0000256" key="3">
    <source>
        <dbReference type="ARBA" id="ARBA00022692"/>
    </source>
</evidence>
<evidence type="ECO:0000313" key="9">
    <source>
        <dbReference type="EMBL" id="KAL3694663.1"/>
    </source>
</evidence>
<dbReference type="PANTHER" id="PTHR10783">
    <property type="entry name" value="XENOTROPIC AND POLYTROPIC RETROVIRUS RECEPTOR 1-RELATED"/>
    <property type="match status" value="1"/>
</dbReference>
<feature type="domain" description="SPX" evidence="8">
    <location>
        <begin position="2"/>
        <end position="343"/>
    </location>
</feature>
<feature type="transmembrane region" description="Helical" evidence="6">
    <location>
        <begin position="518"/>
        <end position="539"/>
    </location>
</feature>
<evidence type="ECO:0000256" key="4">
    <source>
        <dbReference type="ARBA" id="ARBA00022989"/>
    </source>
</evidence>
<evidence type="ECO:0000256" key="1">
    <source>
        <dbReference type="ARBA" id="ARBA00004141"/>
    </source>
</evidence>
<feature type="transmembrane region" description="Helical" evidence="6">
    <location>
        <begin position="394"/>
        <end position="419"/>
    </location>
</feature>
<comment type="caution">
    <text evidence="9">The sequence shown here is derived from an EMBL/GenBank/DDBJ whole genome shotgun (WGS) entry which is preliminary data.</text>
</comment>
<dbReference type="PROSITE" id="PS51380">
    <property type="entry name" value="EXS"/>
    <property type="match status" value="1"/>
</dbReference>
<evidence type="ECO:0000259" key="8">
    <source>
        <dbReference type="PROSITE" id="PS51382"/>
    </source>
</evidence>
<dbReference type="Proteomes" id="UP001633002">
    <property type="component" value="Unassembled WGS sequence"/>
</dbReference>
<keyword evidence="5 6" id="KW-0472">Membrane</keyword>
<feature type="transmembrane region" description="Helical" evidence="6">
    <location>
        <begin position="439"/>
        <end position="463"/>
    </location>
</feature>
<protein>
    <recommendedName>
        <fullName evidence="11">Phosphate transporter PHO1</fullName>
    </recommendedName>
</protein>
<comment type="similarity">
    <text evidence="2">Belongs to the SYG1 (TC 2.A.94) family.</text>
</comment>